<dbReference type="KEGG" id="cyn:Cyan7425_4211"/>
<dbReference type="AlphaFoldDB" id="B8HXH9"/>
<evidence type="ECO:0000313" key="1">
    <source>
        <dbReference type="EMBL" id="ACL46524.1"/>
    </source>
</evidence>
<reference evidence="1" key="1">
    <citation type="submission" date="2009-01" db="EMBL/GenBank/DDBJ databases">
        <title>Complete sequence of chromosome Cyanothece sp. PCC 7425.</title>
        <authorList>
            <consortium name="US DOE Joint Genome Institute"/>
            <person name="Lucas S."/>
            <person name="Copeland A."/>
            <person name="Lapidus A."/>
            <person name="Glavina del Rio T."/>
            <person name="Dalin E."/>
            <person name="Tice H."/>
            <person name="Bruce D."/>
            <person name="Goodwin L."/>
            <person name="Pitluck S."/>
            <person name="Sims D."/>
            <person name="Meineke L."/>
            <person name="Brettin T."/>
            <person name="Detter J.C."/>
            <person name="Han C."/>
            <person name="Larimer F."/>
            <person name="Land M."/>
            <person name="Hauser L."/>
            <person name="Kyrpides N."/>
            <person name="Ovchinnikova G."/>
            <person name="Liberton M."/>
            <person name="Stoeckel J."/>
            <person name="Banerjee A."/>
            <person name="Singh A."/>
            <person name="Page L."/>
            <person name="Sato H."/>
            <person name="Zhao L."/>
            <person name="Sherman L."/>
            <person name="Pakrasi H."/>
            <person name="Richardson P."/>
        </authorList>
    </citation>
    <scope>NUCLEOTIDE SEQUENCE</scope>
    <source>
        <strain evidence="1">PCC 7425</strain>
    </source>
</reference>
<proteinExistence type="predicted"/>
<sequence>MRLRELRDLYLNQDIYIVGSGPTTNLFPMDFLWGKICLSLNDAYKMHPAITPVALMHNQIYAHVNKSSSSPYHDHFKNIKYPIVKPQSRYRMEEIEWDHPYFYCFEKSEKIHDVWNLTKDTDCLYYTPEGCALHAALQIAWILGARNIFTIGCDSCTFVGKHYANFDKGGIGAIDYNRNYDAYVYGTLVVQEFLSSQGVNVFNLSPIVGYHRVEDQFQVLSGNASHQALFSQP</sequence>
<dbReference type="STRING" id="395961.Cyan7425_4211"/>
<dbReference type="HOGENOM" id="CLU_1188366_0_0_3"/>
<dbReference type="OrthoDB" id="581568at2"/>
<dbReference type="EMBL" id="CP001344">
    <property type="protein sequence ID" value="ACL46524.1"/>
    <property type="molecule type" value="Genomic_DNA"/>
</dbReference>
<organism evidence="1">
    <name type="scientific">Cyanothece sp. (strain PCC 7425 / ATCC 29141)</name>
    <dbReference type="NCBI Taxonomy" id="395961"/>
    <lineage>
        <taxon>Bacteria</taxon>
        <taxon>Bacillati</taxon>
        <taxon>Cyanobacteriota</taxon>
        <taxon>Cyanophyceae</taxon>
        <taxon>Gomontiellales</taxon>
        <taxon>Cyanothecaceae</taxon>
        <taxon>Cyanothece</taxon>
    </lineage>
</organism>
<gene>
    <name evidence="1" type="ordered locus">Cyan7425_4211</name>
</gene>
<name>B8HXH9_CYAP4</name>
<protein>
    <submittedName>
        <fullName evidence="1">Uncharacterized protein</fullName>
    </submittedName>
</protein>
<accession>B8HXH9</accession>